<evidence type="ECO:0000256" key="2">
    <source>
        <dbReference type="ARBA" id="ARBA00022771"/>
    </source>
</evidence>
<keyword evidence="3 4" id="KW-0862">Zinc</keyword>
<dbReference type="GO" id="GO:0008270">
    <property type="term" value="F:zinc ion binding"/>
    <property type="evidence" value="ECO:0007669"/>
    <property type="project" value="UniProtKB-KW"/>
</dbReference>
<evidence type="ECO:0000256" key="1">
    <source>
        <dbReference type="ARBA" id="ARBA00022723"/>
    </source>
</evidence>
<keyword evidence="2 4" id="KW-0863">Zinc-finger</keyword>
<dbReference type="PANTHER" id="PTHR14493">
    <property type="entry name" value="UNKEMPT FAMILY MEMBER"/>
    <property type="match status" value="1"/>
</dbReference>
<name>A0ABC8QQZ9_9AQUA</name>
<evidence type="ECO:0000313" key="7">
    <source>
        <dbReference type="Proteomes" id="UP001642360"/>
    </source>
</evidence>
<dbReference type="EMBL" id="CAUOFW020000692">
    <property type="protein sequence ID" value="CAK9135106.1"/>
    <property type="molecule type" value="Genomic_DNA"/>
</dbReference>
<dbReference type="InterPro" id="IPR000571">
    <property type="entry name" value="Znf_CCCH"/>
</dbReference>
<evidence type="ECO:0000256" key="3">
    <source>
        <dbReference type="ARBA" id="ARBA00022833"/>
    </source>
</evidence>
<evidence type="ECO:0000259" key="5">
    <source>
        <dbReference type="PROSITE" id="PS50103"/>
    </source>
</evidence>
<dbReference type="PANTHER" id="PTHR14493:SF109">
    <property type="entry name" value="ZINC FINGER CCCH DOMAIN-CONTAINING PROTEIN 54"/>
    <property type="match status" value="1"/>
</dbReference>
<feature type="domain" description="C3H1-type" evidence="5">
    <location>
        <begin position="29"/>
        <end position="56"/>
    </location>
</feature>
<dbReference type="InterPro" id="IPR045234">
    <property type="entry name" value="Unkempt-like"/>
</dbReference>
<accession>A0ABC8QQZ9</accession>
<dbReference type="Proteomes" id="UP001642360">
    <property type="component" value="Unassembled WGS sequence"/>
</dbReference>
<protein>
    <recommendedName>
        <fullName evidence="5">C3H1-type domain-containing protein</fullName>
    </recommendedName>
</protein>
<dbReference type="PROSITE" id="PS50103">
    <property type="entry name" value="ZF_C3H1"/>
    <property type="match status" value="1"/>
</dbReference>
<sequence>MSNGMNHDFGNLVDQAFEKAGRHDPCRYYYAAITCPSYRAEECERGETCHFSHGAFEHWLHLEKYRTRRCNAGPFCLRKVCFFAHSEHELLQEQPYGGDLTRYHNWLFGGIRVPVYAQAQGPGTHPEVIA</sequence>
<evidence type="ECO:0000256" key="4">
    <source>
        <dbReference type="PROSITE-ProRule" id="PRU00723"/>
    </source>
</evidence>
<reference evidence="6 7" key="1">
    <citation type="submission" date="2024-02" db="EMBL/GenBank/DDBJ databases">
        <authorList>
            <person name="Vignale AGUSTIN F."/>
            <person name="Sosa J E."/>
            <person name="Modenutti C."/>
        </authorList>
    </citation>
    <scope>NUCLEOTIDE SEQUENCE [LARGE SCALE GENOMIC DNA]</scope>
</reference>
<evidence type="ECO:0000313" key="6">
    <source>
        <dbReference type="EMBL" id="CAK9135106.1"/>
    </source>
</evidence>
<dbReference type="AlphaFoldDB" id="A0ABC8QQZ9"/>
<gene>
    <name evidence="6" type="ORF">ILEXP_LOCUS2040</name>
</gene>
<organism evidence="6 7">
    <name type="scientific">Ilex paraguariensis</name>
    <name type="common">yerba mate</name>
    <dbReference type="NCBI Taxonomy" id="185542"/>
    <lineage>
        <taxon>Eukaryota</taxon>
        <taxon>Viridiplantae</taxon>
        <taxon>Streptophyta</taxon>
        <taxon>Embryophyta</taxon>
        <taxon>Tracheophyta</taxon>
        <taxon>Spermatophyta</taxon>
        <taxon>Magnoliopsida</taxon>
        <taxon>eudicotyledons</taxon>
        <taxon>Gunneridae</taxon>
        <taxon>Pentapetalae</taxon>
        <taxon>asterids</taxon>
        <taxon>campanulids</taxon>
        <taxon>Aquifoliales</taxon>
        <taxon>Aquifoliaceae</taxon>
        <taxon>Ilex</taxon>
    </lineage>
</organism>
<keyword evidence="1 4" id="KW-0479">Metal-binding</keyword>
<keyword evidence="7" id="KW-1185">Reference proteome</keyword>
<comment type="caution">
    <text evidence="6">The sequence shown here is derived from an EMBL/GenBank/DDBJ whole genome shotgun (WGS) entry which is preliminary data.</text>
</comment>
<proteinExistence type="predicted"/>
<feature type="zinc finger region" description="C3H1-type" evidence="4">
    <location>
        <begin position="29"/>
        <end position="56"/>
    </location>
</feature>